<dbReference type="FunFam" id="1.10.287.1080:FF:000003">
    <property type="entry name" value="Nucleoside triphosphate pyrophosphohydrolase"/>
    <property type="match status" value="1"/>
</dbReference>
<dbReference type="InterPro" id="IPR024180">
    <property type="entry name" value="Tetrapyrrole_Mease/MazG_pred"/>
</dbReference>
<dbReference type="GO" id="GO:0046047">
    <property type="term" value="P:TTP catabolic process"/>
    <property type="evidence" value="ECO:0007669"/>
    <property type="project" value="TreeGrafter"/>
</dbReference>
<dbReference type="PANTHER" id="PTHR30522">
    <property type="entry name" value="NUCLEOSIDE TRIPHOSPHATE PYROPHOSPHOHYDROLASE"/>
    <property type="match status" value="1"/>
</dbReference>
<dbReference type="CDD" id="cd11528">
    <property type="entry name" value="NTP-PPase_MazG_Nterm"/>
    <property type="match status" value="1"/>
</dbReference>
<dbReference type="NCBIfam" id="TIGR00444">
    <property type="entry name" value="mazG"/>
    <property type="match status" value="1"/>
</dbReference>
<dbReference type="GO" id="GO:0006203">
    <property type="term" value="P:dGTP catabolic process"/>
    <property type="evidence" value="ECO:0007669"/>
    <property type="project" value="TreeGrafter"/>
</dbReference>
<dbReference type="GO" id="GO:0046052">
    <property type="term" value="P:UTP catabolic process"/>
    <property type="evidence" value="ECO:0007669"/>
    <property type="project" value="TreeGrafter"/>
</dbReference>
<dbReference type="InterPro" id="IPR000878">
    <property type="entry name" value="4pyrrol_Mease"/>
</dbReference>
<feature type="domain" description="NTP pyrophosphohydrolase MazG-like" evidence="2">
    <location>
        <begin position="256"/>
        <end position="329"/>
    </location>
</feature>
<organism evidence="3 4">
    <name type="scientific">Peribacillus glennii</name>
    <dbReference type="NCBI Taxonomy" id="2303991"/>
    <lineage>
        <taxon>Bacteria</taxon>
        <taxon>Bacillati</taxon>
        <taxon>Bacillota</taxon>
        <taxon>Bacilli</taxon>
        <taxon>Bacillales</taxon>
        <taxon>Bacillaceae</taxon>
        <taxon>Peribacillus</taxon>
    </lineage>
</organism>
<accession>A0A372LAF4</accession>
<dbReference type="InterPro" id="IPR048015">
    <property type="entry name" value="NTP-PPase_MazG-like_N"/>
</dbReference>
<dbReference type="SUPFAM" id="SSF53790">
    <property type="entry name" value="Tetrapyrrole methylase"/>
    <property type="match status" value="1"/>
</dbReference>
<dbReference type="InterPro" id="IPR048011">
    <property type="entry name" value="NTP-PPase_MazG-like_C"/>
</dbReference>
<evidence type="ECO:0000313" key="3">
    <source>
        <dbReference type="EMBL" id="RFU62650.1"/>
    </source>
</evidence>
<sequence>MGYEITIVGLGAGDLNQLPFGIYKRLKNSAKCLVRTLDHPVVSELAAEGVMFESFDQIYEKHDTFEKVYEEISEIVLDKAGLEEIIYAVPGHPMIAEKTVQLLLEKGPQRNTRIKIEGGQSFLDALFLAIKIDPINGFQLLDGTALSRDDLKTDQHMIIGQVYDQFTASDVKLALMEKLPDDHEVMIVKAAGSKDESIKKVALYELDRHMDELSNLTSVYVPPVKNEADRYKEFSKLREIIAELRGPNGCPWDKKQTHASLKPYLIEEAYELIDAIDEQDDEAMIGELGDVLLQVMLHSQIAEDEGMFSVDDVIEGISAKMVRRHPHVFGDVHVSGTEDVLKNWQEIKATEKSGNESKEKSLLDEVGKSLPSLVRGHELQKRAARVGFDWTDVTGALEKVKEEVAELEIELKMEHNIEKIKNELGDLFFALVNVARFNGIQAEEAMHATNRKFYNRFTYIENRVKQSGKSFKDFSLEQLDQFWEEAKTKGY</sequence>
<dbReference type="EMBL" id="QVTD01000009">
    <property type="protein sequence ID" value="RFU62650.1"/>
    <property type="molecule type" value="Genomic_DNA"/>
</dbReference>
<evidence type="ECO:0000259" key="1">
    <source>
        <dbReference type="Pfam" id="PF00590"/>
    </source>
</evidence>
<dbReference type="Gene3D" id="3.40.1010.10">
    <property type="entry name" value="Cobalt-precorrin-4 Transmethylase, Domain 1"/>
    <property type="match status" value="1"/>
</dbReference>
<dbReference type="InterPro" id="IPR014777">
    <property type="entry name" value="4pyrrole_Mease_sub1"/>
</dbReference>
<dbReference type="PIRSF" id="PIRSF002845">
    <property type="entry name" value="Ttrprl_mtas_MazG"/>
    <property type="match status" value="1"/>
</dbReference>
<dbReference type="InterPro" id="IPR011551">
    <property type="entry name" value="NTP_PyrPHydrolase_MazG"/>
</dbReference>
<dbReference type="OrthoDB" id="9808939at2"/>
<gene>
    <name evidence="3" type="ORF">D0466_14005</name>
</gene>
<dbReference type="PANTHER" id="PTHR30522:SF0">
    <property type="entry name" value="NUCLEOSIDE TRIPHOSPHATE PYROPHOSPHOHYDROLASE"/>
    <property type="match status" value="1"/>
</dbReference>
<dbReference type="NCBIfam" id="NF007113">
    <property type="entry name" value="PRK09562.1"/>
    <property type="match status" value="1"/>
</dbReference>
<dbReference type="GO" id="GO:0046081">
    <property type="term" value="P:dUTP catabolic process"/>
    <property type="evidence" value="ECO:0007669"/>
    <property type="project" value="TreeGrafter"/>
</dbReference>
<dbReference type="CDD" id="cd11723">
    <property type="entry name" value="YabN_N_like"/>
    <property type="match status" value="1"/>
</dbReference>
<dbReference type="GO" id="GO:0006950">
    <property type="term" value="P:response to stress"/>
    <property type="evidence" value="ECO:0007669"/>
    <property type="project" value="UniProtKB-ARBA"/>
</dbReference>
<comment type="caution">
    <text evidence="3">The sequence shown here is derived from an EMBL/GenBank/DDBJ whole genome shotgun (WGS) entry which is preliminary data.</text>
</comment>
<reference evidence="3 4" key="1">
    <citation type="submission" date="2018-08" db="EMBL/GenBank/DDBJ databases">
        <title>Bacillus chawlae sp. nov., Bacillus glennii sp. nov., and Bacillus saganii sp. nov. Isolated from the Vehicle Assembly Building at Kennedy Space Center where the Viking Spacecraft were Assembled.</title>
        <authorList>
            <person name="Seuylemezian A."/>
            <person name="Vaishampayan P."/>
        </authorList>
    </citation>
    <scope>NUCLEOTIDE SEQUENCE [LARGE SCALE GENOMIC DNA]</scope>
    <source>
        <strain evidence="3 4">V44-8</strain>
    </source>
</reference>
<dbReference type="RefSeq" id="WP_117323185.1">
    <property type="nucleotide sequence ID" value="NZ_QVTD01000009.1"/>
</dbReference>
<proteinExistence type="predicted"/>
<dbReference type="SUPFAM" id="SSF101386">
    <property type="entry name" value="all-alpha NTP pyrophosphatases"/>
    <property type="match status" value="2"/>
</dbReference>
<dbReference type="GO" id="GO:0046076">
    <property type="term" value="P:dTTP catabolic process"/>
    <property type="evidence" value="ECO:0007669"/>
    <property type="project" value="TreeGrafter"/>
</dbReference>
<dbReference type="Pfam" id="PF00590">
    <property type="entry name" value="TP_methylase"/>
    <property type="match status" value="1"/>
</dbReference>
<dbReference type="Gene3D" id="1.10.287.1080">
    <property type="entry name" value="MazG-like"/>
    <property type="match status" value="2"/>
</dbReference>
<dbReference type="InterPro" id="IPR035013">
    <property type="entry name" value="YabN_N"/>
</dbReference>
<keyword evidence="3" id="KW-0378">Hydrolase</keyword>
<feature type="domain" description="Tetrapyrrole methylase" evidence="1">
    <location>
        <begin position="5"/>
        <end position="206"/>
    </location>
</feature>
<name>A0A372LAF4_9BACI</name>
<dbReference type="InterPro" id="IPR035996">
    <property type="entry name" value="4pyrrol_Methylase_sf"/>
</dbReference>
<dbReference type="AlphaFoldDB" id="A0A372LAF4"/>
<dbReference type="FunFam" id="3.40.1010.10:FF:000008">
    <property type="entry name" value="Similar to nucleoside triphosphate pyrophosphohydrolase, MazG"/>
    <property type="match status" value="1"/>
</dbReference>
<dbReference type="GO" id="GO:0047429">
    <property type="term" value="F:nucleoside triphosphate diphosphatase activity"/>
    <property type="evidence" value="ECO:0007669"/>
    <property type="project" value="InterPro"/>
</dbReference>
<dbReference type="GO" id="GO:0008168">
    <property type="term" value="F:methyltransferase activity"/>
    <property type="evidence" value="ECO:0007669"/>
    <property type="project" value="InterPro"/>
</dbReference>
<dbReference type="CDD" id="cd11529">
    <property type="entry name" value="NTP-PPase_MazG_Cterm"/>
    <property type="match status" value="1"/>
</dbReference>
<dbReference type="InterPro" id="IPR004518">
    <property type="entry name" value="MazG-like_dom"/>
</dbReference>
<keyword evidence="4" id="KW-1185">Reference proteome</keyword>
<protein>
    <submittedName>
        <fullName evidence="3">Nucleoside triphosphate pyrophosphohydrolase</fullName>
    </submittedName>
</protein>
<dbReference type="Pfam" id="PF03819">
    <property type="entry name" value="MazG"/>
    <property type="match status" value="2"/>
</dbReference>
<feature type="domain" description="NTP pyrophosphohydrolase MazG-like" evidence="2">
    <location>
        <begin position="397"/>
        <end position="456"/>
    </location>
</feature>
<dbReference type="FunFam" id="1.10.287.1080:FF:000001">
    <property type="entry name" value="Nucleoside triphosphate pyrophosphohydrolase"/>
    <property type="match status" value="1"/>
</dbReference>
<dbReference type="Proteomes" id="UP000262939">
    <property type="component" value="Unassembled WGS sequence"/>
</dbReference>
<evidence type="ECO:0000313" key="4">
    <source>
        <dbReference type="Proteomes" id="UP000262939"/>
    </source>
</evidence>
<evidence type="ECO:0000259" key="2">
    <source>
        <dbReference type="Pfam" id="PF03819"/>
    </source>
</evidence>
<dbReference type="GO" id="GO:0046061">
    <property type="term" value="P:dATP catabolic process"/>
    <property type="evidence" value="ECO:0007669"/>
    <property type="project" value="TreeGrafter"/>
</dbReference>